<gene>
    <name evidence="9" type="ORF">GCM10009682_29260</name>
</gene>
<feature type="domain" description="Beta-mannosidase-like galactose-binding" evidence="8">
    <location>
        <begin position="27"/>
        <end position="180"/>
    </location>
</feature>
<dbReference type="Pfam" id="PF00703">
    <property type="entry name" value="Glyco_hydro_2"/>
    <property type="match status" value="1"/>
</dbReference>
<name>A0ABP4YBB7_9ACTN</name>
<evidence type="ECO:0000313" key="9">
    <source>
        <dbReference type="EMBL" id="GAA1805565.1"/>
    </source>
</evidence>
<evidence type="ECO:0000256" key="5">
    <source>
        <dbReference type="ARBA" id="ARBA00023295"/>
    </source>
</evidence>
<comment type="catalytic activity">
    <reaction evidence="1">
        <text>Hydrolysis of terminal, non-reducing beta-D-mannose residues in beta-D-mannosides.</text>
        <dbReference type="EC" id="3.2.1.25"/>
    </reaction>
</comment>
<dbReference type="EMBL" id="BAAALT010000078">
    <property type="protein sequence ID" value="GAA1805565.1"/>
    <property type="molecule type" value="Genomic_DNA"/>
</dbReference>
<protein>
    <recommendedName>
        <fullName evidence="3">beta-mannosidase</fullName>
        <ecNumber evidence="3">3.2.1.25</ecNumber>
    </recommendedName>
</protein>
<dbReference type="PANTHER" id="PTHR43730:SF1">
    <property type="entry name" value="BETA-MANNOSIDASE"/>
    <property type="match status" value="1"/>
</dbReference>
<comment type="caution">
    <text evidence="9">The sequence shown here is derived from an EMBL/GenBank/DDBJ whole genome shotgun (WGS) entry which is preliminary data.</text>
</comment>
<sequence>MRSLHTGWTLRPIGGPVPDAIEAAGPIPATVPGTVHTDLLAAGLIPDPYLDDNERRLAWIGLCDWRYETTFDWVPDGHDVTELVFDGLDTVAQVRLNDLVVAETANQHRTYRVDVTDALWPGANVLSVTFASPVRHADAESLRIGARPHVNHHPYNAIRKMACNFGWDWGPDLATAGIWRPVRLHGWSTARLASVRPVVTVDGTTGVVDVHVDVARHDIGGELTLTATVAGVVAAGTVAAGETRAVLRLGVEDVRLWWPRGHGDQPLYDLDVVLGDDRWHARIGFRTVTLDTGADEHGARFTFVVNGRPVFVKGANWIPDDVFPHRVTRDRYAARIDQAVEAGVNLLRVWGGGIYEADDFYAACDERGVMTWQDFLFACAAYSEQDPLRAEVVAEARDNVARIMTHPSLVLWNGNNENIWGYADWGWQLRLDGRSWGGGYYYDILPGIVAELDPGRPYTPGSPFSPDPDRHPNDPAHGSMHDWEAWNQLDYTEYRRHRPRFAAEFGWQGPPTWSTLRRALSDDPLTPESPGMLVHQKAAEGDVKLTAGLVRHFRLPATMADWHWAMSLNQARAVATAVEHFRATSPLCAGSVVWQLNDCWPVVSWAAVDGDGRRKPAFYALRHAHAERLITVQPDGDGLRVVLVNETATPWQGELTAARVDYGGKVLATAALAADCPAWGTRTVSLPAEVATAGDAAAELVTARLGDRRGLWFFAEDRDSALPAPDLNAVATATPAGATVTVTALSLLRDLTLLADQVRPDAVVDDMLVTLLPGETATFQVTAAGIDPRALVAPHILRSANQLVSA</sequence>
<dbReference type="Proteomes" id="UP001500218">
    <property type="component" value="Unassembled WGS sequence"/>
</dbReference>
<feature type="region of interest" description="Disordered" evidence="6">
    <location>
        <begin position="456"/>
        <end position="478"/>
    </location>
</feature>
<evidence type="ECO:0000313" key="10">
    <source>
        <dbReference type="Proteomes" id="UP001500218"/>
    </source>
</evidence>
<feature type="compositionally biased region" description="Basic and acidic residues" evidence="6">
    <location>
        <begin position="467"/>
        <end position="478"/>
    </location>
</feature>
<dbReference type="InterPro" id="IPR008979">
    <property type="entry name" value="Galactose-bd-like_sf"/>
</dbReference>
<dbReference type="Pfam" id="PF22666">
    <property type="entry name" value="Glyco_hydro_2_N2"/>
    <property type="match status" value="1"/>
</dbReference>
<dbReference type="InterPro" id="IPR017853">
    <property type="entry name" value="GH"/>
</dbReference>
<dbReference type="InterPro" id="IPR036156">
    <property type="entry name" value="Beta-gal/glucu_dom_sf"/>
</dbReference>
<dbReference type="Gene3D" id="2.60.120.260">
    <property type="entry name" value="Galactose-binding domain-like"/>
    <property type="match status" value="1"/>
</dbReference>
<dbReference type="SUPFAM" id="SSF49785">
    <property type="entry name" value="Galactose-binding domain-like"/>
    <property type="match status" value="1"/>
</dbReference>
<evidence type="ECO:0000256" key="2">
    <source>
        <dbReference type="ARBA" id="ARBA00007401"/>
    </source>
</evidence>
<evidence type="ECO:0000256" key="6">
    <source>
        <dbReference type="SAM" id="MobiDB-lite"/>
    </source>
</evidence>
<evidence type="ECO:0000256" key="1">
    <source>
        <dbReference type="ARBA" id="ARBA00000829"/>
    </source>
</evidence>
<evidence type="ECO:0000259" key="7">
    <source>
        <dbReference type="Pfam" id="PF00703"/>
    </source>
</evidence>
<proteinExistence type="inferred from homology"/>
<dbReference type="GO" id="GO:0016787">
    <property type="term" value="F:hydrolase activity"/>
    <property type="evidence" value="ECO:0007669"/>
    <property type="project" value="UniProtKB-KW"/>
</dbReference>
<comment type="similarity">
    <text evidence="2">Belongs to the glycosyl hydrolase 2 family.</text>
</comment>
<dbReference type="InterPro" id="IPR006102">
    <property type="entry name" value="Ig-like_GH2"/>
</dbReference>
<dbReference type="SUPFAM" id="SSF49303">
    <property type="entry name" value="beta-Galactosidase/glucuronidase domain"/>
    <property type="match status" value="1"/>
</dbReference>
<dbReference type="SUPFAM" id="SSF51445">
    <property type="entry name" value="(Trans)glycosidases"/>
    <property type="match status" value="1"/>
</dbReference>
<dbReference type="InterPro" id="IPR013783">
    <property type="entry name" value="Ig-like_fold"/>
</dbReference>
<evidence type="ECO:0000256" key="3">
    <source>
        <dbReference type="ARBA" id="ARBA00012754"/>
    </source>
</evidence>
<dbReference type="PANTHER" id="PTHR43730">
    <property type="entry name" value="BETA-MANNOSIDASE"/>
    <property type="match status" value="1"/>
</dbReference>
<evidence type="ECO:0000259" key="8">
    <source>
        <dbReference type="Pfam" id="PF22666"/>
    </source>
</evidence>
<evidence type="ECO:0000256" key="4">
    <source>
        <dbReference type="ARBA" id="ARBA00022801"/>
    </source>
</evidence>
<dbReference type="RefSeq" id="WP_344131070.1">
    <property type="nucleotide sequence ID" value="NZ_BAAALT010000078.1"/>
</dbReference>
<dbReference type="Gene3D" id="3.20.20.80">
    <property type="entry name" value="Glycosidases"/>
    <property type="match status" value="1"/>
</dbReference>
<dbReference type="EC" id="3.2.1.25" evidence="3"/>
<keyword evidence="10" id="KW-1185">Reference proteome</keyword>
<keyword evidence="5" id="KW-0326">Glycosidase</keyword>
<reference evidence="10" key="1">
    <citation type="journal article" date="2019" name="Int. J. Syst. Evol. Microbiol.">
        <title>The Global Catalogue of Microorganisms (GCM) 10K type strain sequencing project: providing services to taxonomists for standard genome sequencing and annotation.</title>
        <authorList>
            <consortium name="The Broad Institute Genomics Platform"/>
            <consortium name="The Broad Institute Genome Sequencing Center for Infectious Disease"/>
            <person name="Wu L."/>
            <person name="Ma J."/>
        </authorList>
    </citation>
    <scope>NUCLEOTIDE SEQUENCE [LARGE SCALE GENOMIC DNA]</scope>
    <source>
        <strain evidence="10">JCM 13250</strain>
    </source>
</reference>
<keyword evidence="4 9" id="KW-0378">Hydrolase</keyword>
<organism evidence="9 10">
    <name type="scientific">Luedemannella flava</name>
    <dbReference type="NCBI Taxonomy" id="349316"/>
    <lineage>
        <taxon>Bacteria</taxon>
        <taxon>Bacillati</taxon>
        <taxon>Actinomycetota</taxon>
        <taxon>Actinomycetes</taxon>
        <taxon>Micromonosporales</taxon>
        <taxon>Micromonosporaceae</taxon>
        <taxon>Luedemannella</taxon>
    </lineage>
</organism>
<feature type="domain" description="Glycoside hydrolase family 2 immunoglobulin-like beta-sandwich" evidence="7">
    <location>
        <begin position="201"/>
        <end position="286"/>
    </location>
</feature>
<dbReference type="InterPro" id="IPR054593">
    <property type="entry name" value="Beta-mannosidase-like_N2"/>
</dbReference>
<accession>A0ABP4YBB7</accession>
<dbReference type="Gene3D" id="2.60.40.10">
    <property type="entry name" value="Immunoglobulins"/>
    <property type="match status" value="1"/>
</dbReference>
<dbReference type="InterPro" id="IPR050887">
    <property type="entry name" value="Beta-mannosidase_GH2"/>
</dbReference>